<dbReference type="EMBL" id="CM000913">
    <property type="protein sequence ID" value="EFG07331.1"/>
    <property type="molecule type" value="Genomic_DNA"/>
</dbReference>
<protein>
    <submittedName>
        <fullName evidence="3">Secreted protein</fullName>
    </submittedName>
</protein>
<proteinExistence type="predicted"/>
<accession>E2Q7C5</accession>
<dbReference type="OrthoDB" id="3679173at2"/>
<dbReference type="InterPro" id="IPR002372">
    <property type="entry name" value="PQQ_rpt_dom"/>
</dbReference>
<feature type="compositionally biased region" description="Pro residues" evidence="1">
    <location>
        <begin position="1"/>
        <end position="57"/>
    </location>
</feature>
<feature type="region of interest" description="Disordered" evidence="1">
    <location>
        <begin position="1"/>
        <end position="63"/>
    </location>
</feature>
<feature type="domain" description="Pyrrolo-quinoline quinone repeat" evidence="2">
    <location>
        <begin position="152"/>
        <end position="281"/>
    </location>
</feature>
<dbReference type="STRING" id="1901.BB341_17090"/>
<dbReference type="AlphaFoldDB" id="E2Q7C5"/>
<dbReference type="KEGG" id="sclf:BB341_17090"/>
<dbReference type="Proteomes" id="UP000002357">
    <property type="component" value="Chromosome"/>
</dbReference>
<gene>
    <name evidence="3" type="ORF">SCLAV_2258</name>
</gene>
<organism evidence="3 4">
    <name type="scientific">Streptomyces clavuligerus</name>
    <dbReference type="NCBI Taxonomy" id="1901"/>
    <lineage>
        <taxon>Bacteria</taxon>
        <taxon>Bacillati</taxon>
        <taxon>Actinomycetota</taxon>
        <taxon>Actinomycetes</taxon>
        <taxon>Kitasatosporales</taxon>
        <taxon>Streptomycetaceae</taxon>
        <taxon>Streptomyces</taxon>
    </lineage>
</organism>
<sequence length="536" mass="55441">MTQPPPPGAPQSPGFGPPQPPPPGGFGAPQPQPGPPWPGYAYQPPAPPPLPPQPPPSGGDGRGTRALIVVAALAAMALIVGGGVWYSHSRDDDGGAAAAADRGGGGRGGEEAGREEAGREKVPERVGSRVAFRLPEPPVEDITDVGGAWTTEQLFVKPGIRSVVGHRAKDGTAAWTLDLPGQICAASRHQSADGGAAFLFEPARRTAPRHFQPCTEVGVVDLGTGALRWRTSVTSATGGDQKVSFSEVTQSGRTVAAGGVTGGAAFDLGSGRVRWKPTVGSDGCRDRGYGGGPALVAVRQCGTPDRPRLTVQRLDPLSGRPVFSYRLPEATDSANIVSADPLVIAADVGDTAGAGGFSDLFSVDAKGRQLARIPATGDAFATDCASTEAESCRLIAVGNGRVYLPTSEREGASGFRNTNDLVSYDLRTGRPTPGRLAAGGSHMIYPLRMDGGDVIAYRTPSHDSGGQVVSVDGAGFEQTVLMSNPDEERTRRAESGFPVSSDDIVYDRGRLYLSATLMSPSSTEDGQLILAFTTAD</sequence>
<dbReference type="InterPro" id="IPR015943">
    <property type="entry name" value="WD40/YVTN_repeat-like_dom_sf"/>
</dbReference>
<evidence type="ECO:0000313" key="4">
    <source>
        <dbReference type="Proteomes" id="UP000002357"/>
    </source>
</evidence>
<dbReference type="RefSeq" id="WP_003960758.1">
    <property type="nucleotide sequence ID" value="NZ_CM000913.1"/>
</dbReference>
<evidence type="ECO:0000313" key="3">
    <source>
        <dbReference type="EMBL" id="EFG07331.1"/>
    </source>
</evidence>
<keyword evidence="4" id="KW-1185">Reference proteome</keyword>
<name>E2Q7C5_STRCL</name>
<dbReference type="Gene3D" id="2.130.10.10">
    <property type="entry name" value="YVTN repeat-like/Quinoprotein amine dehydrogenase"/>
    <property type="match status" value="2"/>
</dbReference>
<dbReference type="eggNOG" id="COG1520">
    <property type="taxonomic scope" value="Bacteria"/>
</dbReference>
<evidence type="ECO:0000256" key="1">
    <source>
        <dbReference type="SAM" id="MobiDB-lite"/>
    </source>
</evidence>
<dbReference type="Pfam" id="PF13360">
    <property type="entry name" value="PQQ_2"/>
    <property type="match status" value="1"/>
</dbReference>
<dbReference type="InterPro" id="IPR011044">
    <property type="entry name" value="Quino_amine_DH_bsu"/>
</dbReference>
<feature type="region of interest" description="Disordered" evidence="1">
    <location>
        <begin position="91"/>
        <end position="124"/>
    </location>
</feature>
<evidence type="ECO:0000259" key="2">
    <source>
        <dbReference type="Pfam" id="PF13360"/>
    </source>
</evidence>
<feature type="compositionally biased region" description="Basic and acidic residues" evidence="1">
    <location>
        <begin position="108"/>
        <end position="124"/>
    </location>
</feature>
<dbReference type="GeneID" id="93731161"/>
<reference evidence="3 4" key="1">
    <citation type="journal article" date="2010" name="Genome Biol. Evol.">
        <title>The sequence of a 1.8-mb bacterial linear plasmid reveals a rich evolutionary reservoir of secondary metabolic pathways.</title>
        <authorList>
            <person name="Medema M.H."/>
            <person name="Trefzer A."/>
            <person name="Kovalchuk A."/>
            <person name="van den Berg M."/>
            <person name="Mueller U."/>
            <person name="Heijne W."/>
            <person name="Wu L."/>
            <person name="Alam M.T."/>
            <person name="Ronning C.M."/>
            <person name="Nierman W.C."/>
            <person name="Bovenberg R.A.L."/>
            <person name="Breitling R."/>
            <person name="Takano E."/>
        </authorList>
    </citation>
    <scope>NUCLEOTIDE SEQUENCE [LARGE SCALE GENOMIC DNA]</scope>
    <source>
        <strain evidence="4">ATCC 27064 / DSM 738 / JCM 4710 / NBRC 13307 / NCIMB 12785 / NRRL 3585 / VKM Ac-602</strain>
    </source>
</reference>
<dbReference type="SUPFAM" id="SSF50969">
    <property type="entry name" value="YVTN repeat-like/Quinoprotein amine dehydrogenase"/>
    <property type="match status" value="1"/>
</dbReference>